<dbReference type="PANTHER" id="PTHR36529">
    <property type="entry name" value="SLL1095 PROTEIN"/>
    <property type="match status" value="1"/>
</dbReference>
<dbReference type="SUPFAM" id="SSF53448">
    <property type="entry name" value="Nucleotide-diphospho-sugar transferases"/>
    <property type="match status" value="1"/>
</dbReference>
<dbReference type="Proteomes" id="UP001249240">
    <property type="component" value="Unassembled WGS sequence"/>
</dbReference>
<name>A0AAW8SYX5_9ENTE</name>
<dbReference type="EMBL" id="JARPXM010000015">
    <property type="protein sequence ID" value="MDT2539283.1"/>
    <property type="molecule type" value="Genomic_DNA"/>
</dbReference>
<dbReference type="Gene3D" id="3.90.550.10">
    <property type="entry name" value="Spore Coat Polysaccharide Biosynthesis Protein SpsA, Chain A"/>
    <property type="match status" value="1"/>
</dbReference>
<accession>A0AAW8SYX5</accession>
<dbReference type="InterPro" id="IPR018641">
    <property type="entry name" value="Trfase_1_rSAM/seldom-assoc"/>
</dbReference>
<dbReference type="NCBIfam" id="TIGR04282">
    <property type="entry name" value="glyco_like_cofC"/>
    <property type="match status" value="1"/>
</dbReference>
<proteinExistence type="predicted"/>
<dbReference type="InterPro" id="IPR029044">
    <property type="entry name" value="Nucleotide-diphossugar_trans"/>
</dbReference>
<dbReference type="PANTHER" id="PTHR36529:SF1">
    <property type="entry name" value="GLYCOSYLTRANSFERASE"/>
    <property type="match status" value="1"/>
</dbReference>
<dbReference type="Pfam" id="PF09837">
    <property type="entry name" value="DUF2064"/>
    <property type="match status" value="1"/>
</dbReference>
<evidence type="ECO:0000313" key="2">
    <source>
        <dbReference type="Proteomes" id="UP001249240"/>
    </source>
</evidence>
<protein>
    <submittedName>
        <fullName evidence="1">TIGR04282 family arsenosugar biosynthesis glycosyltransferase</fullName>
    </submittedName>
</protein>
<organism evidence="1 2">
    <name type="scientific">Enterococcus raffinosus</name>
    <dbReference type="NCBI Taxonomy" id="71452"/>
    <lineage>
        <taxon>Bacteria</taxon>
        <taxon>Bacillati</taxon>
        <taxon>Bacillota</taxon>
        <taxon>Bacilli</taxon>
        <taxon>Lactobacillales</taxon>
        <taxon>Enterococcaceae</taxon>
        <taxon>Enterococcus</taxon>
    </lineage>
</organism>
<evidence type="ECO:0000313" key="1">
    <source>
        <dbReference type="EMBL" id="MDT2539283.1"/>
    </source>
</evidence>
<comment type="caution">
    <text evidence="1">The sequence shown here is derived from an EMBL/GenBank/DDBJ whole genome shotgun (WGS) entry which is preliminary data.</text>
</comment>
<sequence>MNKYAYILFTRVPVPYKVKTRLQTLLTGEEACQVQLQMLQDSFLKFAELNNRGIDLYLAYSDEGDPSNLLAELPKSFSAFSQVGHTIGERMNHAIQFVRAKGYEKVILTGSDIPNLTTEIIISAFDQMKEVVLGPSQDGGYYLVGCTRAIDLTPIFETTMAWGKSKVLTETLKRLTDFNVALLDQLQDVDFPSDLKEMRHDLKEENYYFKRWLTENRGLLE</sequence>
<dbReference type="RefSeq" id="WP_010744728.1">
    <property type="nucleotide sequence ID" value="NZ_BAAAXM010000030.1"/>
</dbReference>
<dbReference type="AlphaFoldDB" id="A0AAW8SYX5"/>
<reference evidence="1" key="1">
    <citation type="submission" date="2023-03" db="EMBL/GenBank/DDBJ databases">
        <authorList>
            <person name="Shen W."/>
            <person name="Cai J."/>
        </authorList>
    </citation>
    <scope>NUCLEOTIDE SEQUENCE</scope>
    <source>
        <strain evidence="1">B646-2</strain>
    </source>
</reference>
<gene>
    <name evidence="1" type="ORF">P7D78_14200</name>
</gene>